<gene>
    <name evidence="1" type="ORF">HNQ43_000066</name>
</gene>
<sequence>MSRAPWNKLLADGSLTPEGWLSIAGQMAQQDPEYSHACR</sequence>
<dbReference type="AlphaFoldDB" id="A0A7W8CYP2"/>
<dbReference type="Proteomes" id="UP000521313">
    <property type="component" value="Unassembled WGS sequence"/>
</dbReference>
<protein>
    <submittedName>
        <fullName evidence="1">Uncharacterized protein</fullName>
    </submittedName>
</protein>
<name>A0A7W8CYP2_9FIRM</name>
<dbReference type="EMBL" id="JACHHD010000001">
    <property type="protein sequence ID" value="MBB5184033.1"/>
    <property type="molecule type" value="Genomic_DNA"/>
</dbReference>
<proteinExistence type="predicted"/>
<organism evidence="1 2">
    <name type="scientific">Faecalicoccus acidiformans</name>
    <dbReference type="NCBI Taxonomy" id="915173"/>
    <lineage>
        <taxon>Bacteria</taxon>
        <taxon>Bacillati</taxon>
        <taxon>Bacillota</taxon>
        <taxon>Erysipelotrichia</taxon>
        <taxon>Erysipelotrichales</taxon>
        <taxon>Erysipelotrichaceae</taxon>
        <taxon>Faecalicoccus</taxon>
    </lineage>
</organism>
<evidence type="ECO:0000313" key="2">
    <source>
        <dbReference type="Proteomes" id="UP000521313"/>
    </source>
</evidence>
<reference evidence="1 2" key="1">
    <citation type="submission" date="2020-08" db="EMBL/GenBank/DDBJ databases">
        <title>Genomic Encyclopedia of Type Strains, Phase IV (KMG-IV): sequencing the most valuable type-strain genomes for metagenomic binning, comparative biology and taxonomic classification.</title>
        <authorList>
            <person name="Goeker M."/>
        </authorList>
    </citation>
    <scope>NUCLEOTIDE SEQUENCE [LARGE SCALE GENOMIC DNA]</scope>
    <source>
        <strain evidence="1 2">DSM 26963</strain>
    </source>
</reference>
<accession>A0A7W8CYP2</accession>
<evidence type="ECO:0000313" key="1">
    <source>
        <dbReference type="EMBL" id="MBB5184033.1"/>
    </source>
</evidence>
<comment type="caution">
    <text evidence="1">The sequence shown here is derived from an EMBL/GenBank/DDBJ whole genome shotgun (WGS) entry which is preliminary data.</text>
</comment>